<proteinExistence type="predicted"/>
<keyword evidence="3" id="KW-1185">Reference proteome</keyword>
<dbReference type="PANTHER" id="PTHR34952:SF2">
    <property type="entry name" value="OS05G0113500 PROTEIN"/>
    <property type="match status" value="1"/>
</dbReference>
<sequence>MLLAQFGYQITVQNCSFRLQLECSEFAGHLFPVDSILLLKSSIRTPGDFLSSIVGSKSDFFCSFYSNRWKFPFLLIRHNHAEDFSINDLQNCLSETLTTEDVEISTCGFTPLEKNDISNAVRKHKNEDSNVSDSSNLSSEKCISKCATFPPFVEQKSSAKELCKRKGKQGNDITAKSVDLSYSRSISLPTPLKLASAIKGSREKLGMPPQKQSVTWAPDVYDPSPTAVSHVLSNKSQSHQSDSKKSGKNKQKGGGKSSRGSRGKGKKQNLKKSAAQIHYTEVVF</sequence>
<evidence type="ECO:0000256" key="1">
    <source>
        <dbReference type="SAM" id="MobiDB-lite"/>
    </source>
</evidence>
<gene>
    <name evidence="2" type="ORF">FPE_LOCUS8168</name>
</gene>
<dbReference type="PANTHER" id="PTHR34952">
    <property type="entry name" value="OS05G0113500 PROTEIN"/>
    <property type="match status" value="1"/>
</dbReference>
<accession>A0AAD2DQF9</accession>
<organism evidence="2 3">
    <name type="scientific">Fraxinus pennsylvanica</name>
    <dbReference type="NCBI Taxonomy" id="56036"/>
    <lineage>
        <taxon>Eukaryota</taxon>
        <taxon>Viridiplantae</taxon>
        <taxon>Streptophyta</taxon>
        <taxon>Embryophyta</taxon>
        <taxon>Tracheophyta</taxon>
        <taxon>Spermatophyta</taxon>
        <taxon>Magnoliopsida</taxon>
        <taxon>eudicotyledons</taxon>
        <taxon>Gunneridae</taxon>
        <taxon>Pentapetalae</taxon>
        <taxon>asterids</taxon>
        <taxon>lamiids</taxon>
        <taxon>Lamiales</taxon>
        <taxon>Oleaceae</taxon>
        <taxon>Oleeae</taxon>
        <taxon>Fraxinus</taxon>
    </lineage>
</organism>
<dbReference type="AlphaFoldDB" id="A0AAD2DQF9"/>
<feature type="compositionally biased region" description="Basic residues" evidence="1">
    <location>
        <begin position="246"/>
        <end position="270"/>
    </location>
</feature>
<feature type="region of interest" description="Disordered" evidence="1">
    <location>
        <begin position="199"/>
        <end position="274"/>
    </location>
</feature>
<reference evidence="2" key="1">
    <citation type="submission" date="2023-05" db="EMBL/GenBank/DDBJ databases">
        <authorList>
            <person name="Huff M."/>
        </authorList>
    </citation>
    <scope>NUCLEOTIDE SEQUENCE</scope>
</reference>
<protein>
    <submittedName>
        <fullName evidence="2">Uncharacterized protein</fullName>
    </submittedName>
</protein>
<evidence type="ECO:0000313" key="2">
    <source>
        <dbReference type="EMBL" id="CAI9760738.1"/>
    </source>
</evidence>
<dbReference type="EMBL" id="OU503040">
    <property type="protein sequence ID" value="CAI9760738.1"/>
    <property type="molecule type" value="Genomic_DNA"/>
</dbReference>
<dbReference type="Proteomes" id="UP000834106">
    <property type="component" value="Chromosome 5"/>
</dbReference>
<name>A0AAD2DQF9_9LAMI</name>
<evidence type="ECO:0000313" key="3">
    <source>
        <dbReference type="Proteomes" id="UP000834106"/>
    </source>
</evidence>